<gene>
    <name evidence="2" type="ORF">Focb16_v003163</name>
</gene>
<sequence>MSCHTRVIFLSNDFEVVGNLYAPTVGAPDRRGAAIIVGHPYTGVKEQTAGFYAEYCAKNGFYALAFDATYQGESSGEPRGLEYPAQRVEDFKSAASYLTTLKGLVDPERIGVLGICGSGGYVCSAAQSDVRIKAAVSLVPYCVGRAARNGGPNEEDKPNSAAIAGMLKFSADTRNAISQGNKVEAVEFRPKSVEEIPADMGSFMRKGTHYYLGTGFHPRSTGKVHPKSWDLMINYDSFALNNLISPRPLLVIGCEDAETLHFAKEAYEAALEPKEIFIVPSKGHFDIYQDASVAGPKTVQFLEKHLCGA</sequence>
<dbReference type="Proteomes" id="UP000320707">
    <property type="component" value="Unassembled WGS sequence"/>
</dbReference>
<dbReference type="InterPro" id="IPR029058">
    <property type="entry name" value="AB_hydrolase_fold"/>
</dbReference>
<evidence type="ECO:0000313" key="2">
    <source>
        <dbReference type="EMBL" id="TVY59925.1"/>
    </source>
</evidence>
<evidence type="ECO:0000256" key="1">
    <source>
        <dbReference type="ARBA" id="ARBA00029464"/>
    </source>
</evidence>
<comment type="caution">
    <text evidence="2">The sequence shown here is derived from an EMBL/GenBank/DDBJ whole genome shotgun (WGS) entry which is preliminary data.</text>
</comment>
<accession>A0A559KKM7</accession>
<proteinExistence type="inferred from homology"/>
<evidence type="ECO:0008006" key="4">
    <source>
        <dbReference type="Google" id="ProtNLM"/>
    </source>
</evidence>
<protein>
    <recommendedName>
        <fullName evidence="4">Dienelactone hydrolase domain-containing protein</fullName>
    </recommendedName>
</protein>
<reference evidence="2 3" key="1">
    <citation type="journal article" date="2019" name="Microbiol. Resour. Announc.">
        <title>High-quality draft genome sequence of Fusarium oxysporum f. sp. cubense strain 160527, a causal agent of Panama disease.</title>
        <authorList>
            <person name="Asai S."/>
            <person name="Ayukawa Y."/>
            <person name="Gan P."/>
            <person name="Masuda S."/>
            <person name="Komatsu K."/>
            <person name="Shirasu K."/>
            <person name="Arie T."/>
        </authorList>
    </citation>
    <scope>NUCLEOTIDE SEQUENCE [LARGE SCALE GENOMIC DNA]</scope>
    <source>
        <strain evidence="2 3">160527</strain>
    </source>
</reference>
<dbReference type="Gene3D" id="3.40.50.1820">
    <property type="entry name" value="alpha/beta hydrolase"/>
    <property type="match status" value="1"/>
</dbReference>
<organism evidence="2 3">
    <name type="scientific">Fusarium oxysporum f. sp. cubense</name>
    <dbReference type="NCBI Taxonomy" id="61366"/>
    <lineage>
        <taxon>Eukaryota</taxon>
        <taxon>Fungi</taxon>
        <taxon>Dikarya</taxon>
        <taxon>Ascomycota</taxon>
        <taxon>Pezizomycotina</taxon>
        <taxon>Sordariomycetes</taxon>
        <taxon>Hypocreomycetidae</taxon>
        <taxon>Hypocreales</taxon>
        <taxon>Nectriaceae</taxon>
        <taxon>Fusarium</taxon>
        <taxon>Fusarium oxysporum species complex</taxon>
    </lineage>
</organism>
<dbReference type="SUPFAM" id="SSF53474">
    <property type="entry name" value="alpha/beta-Hydrolases"/>
    <property type="match status" value="1"/>
</dbReference>
<dbReference type="EMBL" id="SRMI01000012">
    <property type="protein sequence ID" value="TVY59925.1"/>
    <property type="molecule type" value="Genomic_DNA"/>
</dbReference>
<comment type="similarity">
    <text evidence="1">Belongs to the polyketide transferase af380 family.</text>
</comment>
<dbReference type="InterPro" id="IPR051411">
    <property type="entry name" value="Polyketide_trans_af380"/>
</dbReference>
<dbReference type="PANTHER" id="PTHR47751">
    <property type="entry name" value="SUPERFAMILY HYDROLASE, PUTATIVE (AFU_ORTHOLOGUE AFUA_2G16580)-RELATED"/>
    <property type="match status" value="1"/>
</dbReference>
<dbReference type="Gene3D" id="1.10.10.800">
    <property type="match status" value="1"/>
</dbReference>
<dbReference type="AlphaFoldDB" id="A0A559KKM7"/>
<name>A0A559KKM7_FUSOC</name>
<evidence type="ECO:0000313" key="3">
    <source>
        <dbReference type="Proteomes" id="UP000320707"/>
    </source>
</evidence>
<dbReference type="PANTHER" id="PTHR47751:SF1">
    <property type="entry name" value="SUPERFAMILY HYDROLASE, PUTATIVE (AFU_ORTHOLOGUE AFUA_2G16580)-RELATED"/>
    <property type="match status" value="1"/>
</dbReference>